<dbReference type="OrthoDB" id="1523022at2"/>
<dbReference type="Pfam" id="PF02517">
    <property type="entry name" value="Rce1-like"/>
    <property type="match status" value="1"/>
</dbReference>
<evidence type="ECO:0000256" key="1">
    <source>
        <dbReference type="SAM" id="Phobius"/>
    </source>
</evidence>
<gene>
    <name evidence="3" type="ORF">SAMN04488072_101291</name>
</gene>
<name>A0A1I0VBB2_9BACI</name>
<sequence>MTKQREIVKQLTDKELKQQLIFSQLLLLGLTILLSFLLFDKMTDWLGYFTFQISDFIYYGILPGIFIVCIDLLLMYIFPNKYYDDGGINDRIFKNRSIRGVFGIALLVAVTEELLFRGVIQIVFGYTVASLLFALVHVRYLNKPVLLVSVLFISFLIGYMFVLTENLLVAIIAHFTVDFVLGVIIRFKK</sequence>
<feature type="transmembrane region" description="Helical" evidence="1">
    <location>
        <begin position="122"/>
        <end position="138"/>
    </location>
</feature>
<evidence type="ECO:0000259" key="2">
    <source>
        <dbReference type="Pfam" id="PF02517"/>
    </source>
</evidence>
<dbReference type="STRING" id="237679.SAMN04488072_101291"/>
<evidence type="ECO:0000313" key="3">
    <source>
        <dbReference type="EMBL" id="SFA73323.1"/>
    </source>
</evidence>
<dbReference type="EMBL" id="FOJW01000001">
    <property type="protein sequence ID" value="SFA73323.1"/>
    <property type="molecule type" value="Genomic_DNA"/>
</dbReference>
<dbReference type="GO" id="GO:0080120">
    <property type="term" value="P:CAAX-box protein maturation"/>
    <property type="evidence" value="ECO:0007669"/>
    <property type="project" value="UniProtKB-ARBA"/>
</dbReference>
<feature type="domain" description="CAAX prenyl protease 2/Lysostaphin resistance protein A-like" evidence="2">
    <location>
        <begin position="100"/>
        <end position="180"/>
    </location>
</feature>
<protein>
    <recommendedName>
        <fullName evidence="2">CAAX prenyl protease 2/Lysostaphin resistance protein A-like domain-containing protein</fullName>
    </recommendedName>
</protein>
<keyword evidence="4" id="KW-1185">Reference proteome</keyword>
<evidence type="ECO:0000313" key="4">
    <source>
        <dbReference type="Proteomes" id="UP000198642"/>
    </source>
</evidence>
<reference evidence="3 4" key="1">
    <citation type="submission" date="2016-10" db="EMBL/GenBank/DDBJ databases">
        <authorList>
            <person name="de Groot N.N."/>
        </authorList>
    </citation>
    <scope>NUCLEOTIDE SEQUENCE [LARGE SCALE GENOMIC DNA]</scope>
    <source>
        <strain evidence="3 4">CGMCC 1.3702</strain>
    </source>
</reference>
<feature type="transmembrane region" description="Helical" evidence="1">
    <location>
        <begin position="145"/>
        <end position="162"/>
    </location>
</feature>
<feature type="transmembrane region" description="Helical" evidence="1">
    <location>
        <begin position="20"/>
        <end position="39"/>
    </location>
</feature>
<dbReference type="InterPro" id="IPR003675">
    <property type="entry name" value="Rce1/LyrA-like_dom"/>
</dbReference>
<dbReference type="AlphaFoldDB" id="A0A1I0VBB2"/>
<accession>A0A1I0VBB2</accession>
<feature type="transmembrane region" description="Helical" evidence="1">
    <location>
        <begin position="98"/>
        <end position="116"/>
    </location>
</feature>
<keyword evidence="1" id="KW-0472">Membrane</keyword>
<proteinExistence type="predicted"/>
<dbReference type="RefSeq" id="WP_090232513.1">
    <property type="nucleotide sequence ID" value="NZ_FOJW01000001.1"/>
</dbReference>
<dbReference type="GO" id="GO:0004175">
    <property type="term" value="F:endopeptidase activity"/>
    <property type="evidence" value="ECO:0007669"/>
    <property type="project" value="UniProtKB-ARBA"/>
</dbReference>
<organism evidence="3 4">
    <name type="scientific">Lentibacillus halodurans</name>
    <dbReference type="NCBI Taxonomy" id="237679"/>
    <lineage>
        <taxon>Bacteria</taxon>
        <taxon>Bacillati</taxon>
        <taxon>Bacillota</taxon>
        <taxon>Bacilli</taxon>
        <taxon>Bacillales</taxon>
        <taxon>Bacillaceae</taxon>
        <taxon>Lentibacillus</taxon>
    </lineage>
</organism>
<feature type="transmembrane region" description="Helical" evidence="1">
    <location>
        <begin position="59"/>
        <end position="78"/>
    </location>
</feature>
<dbReference type="Proteomes" id="UP000198642">
    <property type="component" value="Unassembled WGS sequence"/>
</dbReference>
<keyword evidence="1" id="KW-0812">Transmembrane</keyword>
<feature type="transmembrane region" description="Helical" evidence="1">
    <location>
        <begin position="168"/>
        <end position="187"/>
    </location>
</feature>
<keyword evidence="1" id="KW-1133">Transmembrane helix</keyword>